<keyword evidence="1 3" id="KW-0732">Signal</keyword>
<evidence type="ECO:0000259" key="4">
    <source>
        <dbReference type="Pfam" id="PF01551"/>
    </source>
</evidence>
<dbReference type="Gene3D" id="1.20.920.20">
    <property type="match status" value="1"/>
</dbReference>
<organism evidence="5 6">
    <name type="scientific">Geovibrio thiophilus</name>
    <dbReference type="NCBI Taxonomy" id="139438"/>
    <lineage>
        <taxon>Bacteria</taxon>
        <taxon>Pseudomonadati</taxon>
        <taxon>Deferribacterota</taxon>
        <taxon>Deferribacteres</taxon>
        <taxon>Deferribacterales</taxon>
        <taxon>Geovibrionaceae</taxon>
        <taxon>Geovibrio</taxon>
    </lineage>
</organism>
<protein>
    <recommendedName>
        <fullName evidence="4">M23ase beta-sheet core domain-containing protein</fullName>
    </recommendedName>
</protein>
<dbReference type="InterPro" id="IPR011055">
    <property type="entry name" value="Dup_hybrid_motif"/>
</dbReference>
<dbReference type="InterPro" id="IPR016047">
    <property type="entry name" value="M23ase_b-sheet_dom"/>
</dbReference>
<feature type="domain" description="M23ase beta-sheet core" evidence="4">
    <location>
        <begin position="291"/>
        <end position="384"/>
    </location>
</feature>
<dbReference type="InterPro" id="IPR050570">
    <property type="entry name" value="Cell_wall_metabolism_enzyme"/>
</dbReference>
<dbReference type="Gene3D" id="2.70.70.10">
    <property type="entry name" value="Glucose Permease (Domain IIA)"/>
    <property type="match status" value="1"/>
</dbReference>
<dbReference type="PANTHER" id="PTHR21666:SF289">
    <property type="entry name" value="L-ALA--D-GLU ENDOPEPTIDASE"/>
    <property type="match status" value="1"/>
</dbReference>
<proteinExistence type="predicted"/>
<feature type="coiled-coil region" evidence="2">
    <location>
        <begin position="27"/>
        <end position="103"/>
    </location>
</feature>
<keyword evidence="6" id="KW-1185">Reference proteome</keyword>
<sequence>MNLKAAAACFLLLSAAYASADYYEDRLKETRSYLTDIKKRLDEERRQIDKIDNTKKTVALKVDNLNETLDVQGKMISELTGESAKLRRDVQTLEKETGSLNSEIARIKDSVETSNIYLIDNIEYVNIKLLLFTKESRDTIKNMEIVETINTILMKKADEIAAKSARLEEIKTEKEDKSRDIQHLLRMKQRLVDEYNIEKTKLNQLVAVMEQDKESKREYIKILSRKQQDFEKKMDRIRTQLEENRKKEKTEEGDSTLFGRLKGKMDWPLEGEIVEFFGPKRVEGFQGTIQNKGIKISPSKHGDVRAVFEGTVKYVDNIRGFGNLVIVGHPGAYYTLYANMSRVSVQTGGNVAAGQAIGSVAVDQQPETPYLYFEIRKHNEALNPSEWLKPVRR</sequence>
<dbReference type="EMBL" id="CP035108">
    <property type="protein sequence ID" value="QAR32911.1"/>
    <property type="molecule type" value="Genomic_DNA"/>
</dbReference>
<name>A0A410JXY9_9BACT</name>
<dbReference type="KEGG" id="gtl:EP073_05675"/>
<dbReference type="CDD" id="cd12797">
    <property type="entry name" value="M23_peptidase"/>
    <property type="match status" value="1"/>
</dbReference>
<evidence type="ECO:0000313" key="5">
    <source>
        <dbReference type="EMBL" id="QAR32911.1"/>
    </source>
</evidence>
<dbReference type="RefSeq" id="WP_128466197.1">
    <property type="nucleotide sequence ID" value="NZ_CP035108.1"/>
</dbReference>
<feature type="chain" id="PRO_5019383492" description="M23ase beta-sheet core domain-containing protein" evidence="3">
    <location>
        <begin position="21"/>
        <end position="393"/>
    </location>
</feature>
<dbReference type="GO" id="GO:0004222">
    <property type="term" value="F:metalloendopeptidase activity"/>
    <property type="evidence" value="ECO:0007669"/>
    <property type="project" value="TreeGrafter"/>
</dbReference>
<dbReference type="AlphaFoldDB" id="A0A410JXY9"/>
<evidence type="ECO:0000256" key="2">
    <source>
        <dbReference type="SAM" id="Coils"/>
    </source>
</evidence>
<dbReference type="PANTHER" id="PTHR21666">
    <property type="entry name" value="PEPTIDASE-RELATED"/>
    <property type="match status" value="1"/>
</dbReference>
<keyword evidence="2" id="KW-0175">Coiled coil</keyword>
<feature type="signal peptide" evidence="3">
    <location>
        <begin position="1"/>
        <end position="20"/>
    </location>
</feature>
<dbReference type="Proteomes" id="UP000287502">
    <property type="component" value="Chromosome"/>
</dbReference>
<feature type="coiled-coil region" evidence="2">
    <location>
        <begin position="153"/>
        <end position="247"/>
    </location>
</feature>
<dbReference type="Pfam" id="PF01551">
    <property type="entry name" value="Peptidase_M23"/>
    <property type="match status" value="1"/>
</dbReference>
<accession>A0A410JXY9</accession>
<evidence type="ECO:0000256" key="3">
    <source>
        <dbReference type="SAM" id="SignalP"/>
    </source>
</evidence>
<gene>
    <name evidence="5" type="ORF">EP073_05675</name>
</gene>
<evidence type="ECO:0000313" key="6">
    <source>
        <dbReference type="Proteomes" id="UP000287502"/>
    </source>
</evidence>
<evidence type="ECO:0000256" key="1">
    <source>
        <dbReference type="ARBA" id="ARBA00022729"/>
    </source>
</evidence>
<reference evidence="5 6" key="1">
    <citation type="submission" date="2019-01" db="EMBL/GenBank/DDBJ databases">
        <title>Geovibrio thiophilus DSM 11263, complete genome.</title>
        <authorList>
            <person name="Spring S."/>
            <person name="Bunk B."/>
            <person name="Sproer C."/>
        </authorList>
    </citation>
    <scope>NUCLEOTIDE SEQUENCE [LARGE SCALE GENOMIC DNA]</scope>
    <source>
        <strain evidence="5 6">DSM 11263</strain>
    </source>
</reference>
<dbReference type="SUPFAM" id="SSF51261">
    <property type="entry name" value="Duplicated hybrid motif"/>
    <property type="match status" value="1"/>
</dbReference>
<dbReference type="OrthoDB" id="9784703at2"/>